<evidence type="ECO:0000313" key="1">
    <source>
        <dbReference type="EMBL" id="SVC72470.1"/>
    </source>
</evidence>
<reference evidence="1" key="1">
    <citation type="submission" date="2018-05" db="EMBL/GenBank/DDBJ databases">
        <authorList>
            <person name="Lanie J.A."/>
            <person name="Ng W.-L."/>
            <person name="Kazmierczak K.M."/>
            <person name="Andrzejewski T.M."/>
            <person name="Davidsen T.M."/>
            <person name="Wayne K.J."/>
            <person name="Tettelin H."/>
            <person name="Glass J.I."/>
            <person name="Rusch D."/>
            <person name="Podicherti R."/>
            <person name="Tsui H.-C.T."/>
            <person name="Winkler M.E."/>
        </authorList>
    </citation>
    <scope>NUCLEOTIDE SEQUENCE</scope>
</reference>
<name>A0A382PI66_9ZZZZ</name>
<proteinExistence type="predicted"/>
<sequence length="90" mass="10643">YNYYTEIFYQSNRASVHRFSSMAGYVIGTIYKEYDDKDHLIREAWCKGETSKMLREFTSIFDPTTGGYKLIERDRNGRIVKQEIVLSNIN</sequence>
<feature type="non-terminal residue" evidence="1">
    <location>
        <position position="1"/>
    </location>
</feature>
<protein>
    <submittedName>
        <fullName evidence="1">Uncharacterized protein</fullName>
    </submittedName>
</protein>
<accession>A0A382PI66</accession>
<organism evidence="1">
    <name type="scientific">marine metagenome</name>
    <dbReference type="NCBI Taxonomy" id="408172"/>
    <lineage>
        <taxon>unclassified sequences</taxon>
        <taxon>metagenomes</taxon>
        <taxon>ecological metagenomes</taxon>
    </lineage>
</organism>
<dbReference type="AlphaFoldDB" id="A0A382PI66"/>
<dbReference type="EMBL" id="UINC01107245">
    <property type="protein sequence ID" value="SVC72470.1"/>
    <property type="molecule type" value="Genomic_DNA"/>
</dbReference>
<gene>
    <name evidence="1" type="ORF">METZ01_LOCUS325324</name>
</gene>